<evidence type="ECO:0000313" key="1">
    <source>
        <dbReference type="EMBL" id="GHH75348.1"/>
    </source>
</evidence>
<reference evidence="1" key="2">
    <citation type="submission" date="2020-09" db="EMBL/GenBank/DDBJ databases">
        <authorList>
            <person name="Sun Q."/>
            <person name="Zhou Y."/>
        </authorList>
    </citation>
    <scope>NUCLEOTIDE SEQUENCE</scope>
    <source>
        <strain evidence="1">CGMCC 4.7398</strain>
    </source>
</reference>
<evidence type="ECO:0000313" key="2">
    <source>
        <dbReference type="Proteomes" id="UP000627369"/>
    </source>
</evidence>
<dbReference type="AlphaFoldDB" id="A0A919G0H5"/>
<comment type="caution">
    <text evidence="1">The sequence shown here is derived from an EMBL/GenBank/DDBJ whole genome shotgun (WGS) entry which is preliminary data.</text>
</comment>
<name>A0A919G0H5_9MICO</name>
<organism evidence="1 2">
    <name type="scientific">Promicromonospora soli</name>
    <dbReference type="NCBI Taxonomy" id="2035533"/>
    <lineage>
        <taxon>Bacteria</taxon>
        <taxon>Bacillati</taxon>
        <taxon>Actinomycetota</taxon>
        <taxon>Actinomycetes</taxon>
        <taxon>Micrococcales</taxon>
        <taxon>Promicromonosporaceae</taxon>
        <taxon>Promicromonospora</taxon>
    </lineage>
</organism>
<dbReference type="EMBL" id="BNAS01000004">
    <property type="protein sequence ID" value="GHH75348.1"/>
    <property type="molecule type" value="Genomic_DNA"/>
</dbReference>
<gene>
    <name evidence="1" type="ORF">GCM10017772_31470</name>
</gene>
<protein>
    <submittedName>
        <fullName evidence="1">Uncharacterized protein</fullName>
    </submittedName>
</protein>
<reference evidence="1" key="1">
    <citation type="journal article" date="2014" name="Int. J. Syst. Evol. Microbiol.">
        <title>Complete genome sequence of Corynebacterium casei LMG S-19264T (=DSM 44701T), isolated from a smear-ripened cheese.</title>
        <authorList>
            <consortium name="US DOE Joint Genome Institute (JGI-PGF)"/>
            <person name="Walter F."/>
            <person name="Albersmeier A."/>
            <person name="Kalinowski J."/>
            <person name="Ruckert C."/>
        </authorList>
    </citation>
    <scope>NUCLEOTIDE SEQUENCE</scope>
    <source>
        <strain evidence="1">CGMCC 4.7398</strain>
    </source>
</reference>
<accession>A0A919G0H5</accession>
<sequence length="155" mass="16632">MLVELGQETVAGGFGVFRTIDGERQGRSGDVAAQISHDVVHCEAELLRNVRVHTTPTAEHCGACSWSHGFILIGQDRSAKPYRTVGVQKHRVCACCRADRYTLHNRYGSATAGAGPKVKKIGCLGRLAAIRGDEPAVAVAGTPPRPALSRAWCER</sequence>
<keyword evidence="2" id="KW-1185">Reference proteome</keyword>
<dbReference type="Proteomes" id="UP000627369">
    <property type="component" value="Unassembled WGS sequence"/>
</dbReference>
<proteinExistence type="predicted"/>